<feature type="transmembrane region" description="Helical" evidence="1">
    <location>
        <begin position="199"/>
        <end position="217"/>
    </location>
</feature>
<name>A0A0V1MH59_9BILA</name>
<keyword evidence="1" id="KW-1133">Transmembrane helix</keyword>
<protein>
    <submittedName>
        <fullName evidence="2">Uncharacterized protein</fullName>
    </submittedName>
</protein>
<keyword evidence="1" id="KW-0472">Membrane</keyword>
<keyword evidence="1" id="KW-0812">Transmembrane</keyword>
<evidence type="ECO:0000313" key="3">
    <source>
        <dbReference type="Proteomes" id="UP000054843"/>
    </source>
</evidence>
<evidence type="ECO:0000313" key="2">
    <source>
        <dbReference type="EMBL" id="KRZ70850.1"/>
    </source>
</evidence>
<dbReference type="EMBL" id="JYDO01000106">
    <property type="protein sequence ID" value="KRZ70850.1"/>
    <property type="molecule type" value="Genomic_DNA"/>
</dbReference>
<comment type="caution">
    <text evidence="2">The sequence shown here is derived from an EMBL/GenBank/DDBJ whole genome shotgun (WGS) entry which is preliminary data.</text>
</comment>
<dbReference type="OrthoDB" id="5914803at2759"/>
<organism evidence="2 3">
    <name type="scientific">Trichinella papuae</name>
    <dbReference type="NCBI Taxonomy" id="268474"/>
    <lineage>
        <taxon>Eukaryota</taxon>
        <taxon>Metazoa</taxon>
        <taxon>Ecdysozoa</taxon>
        <taxon>Nematoda</taxon>
        <taxon>Enoplea</taxon>
        <taxon>Dorylaimia</taxon>
        <taxon>Trichinellida</taxon>
        <taxon>Trichinellidae</taxon>
        <taxon>Trichinella</taxon>
    </lineage>
</organism>
<reference evidence="2 3" key="1">
    <citation type="submission" date="2015-01" db="EMBL/GenBank/DDBJ databases">
        <title>Evolution of Trichinella species and genotypes.</title>
        <authorList>
            <person name="Korhonen P.K."/>
            <person name="Edoardo P."/>
            <person name="Giuseppe L.R."/>
            <person name="Gasser R.B."/>
        </authorList>
    </citation>
    <scope>NUCLEOTIDE SEQUENCE [LARGE SCALE GENOMIC DNA]</scope>
    <source>
        <strain evidence="2">ISS1980</strain>
    </source>
</reference>
<dbReference type="Proteomes" id="UP000054843">
    <property type="component" value="Unassembled WGS sequence"/>
</dbReference>
<dbReference type="AlphaFoldDB" id="A0A0V1MH59"/>
<keyword evidence="3" id="KW-1185">Reference proteome</keyword>
<proteinExistence type="predicted"/>
<accession>A0A0V1MH59</accession>
<gene>
    <name evidence="2" type="ORF">T10_4676</name>
</gene>
<sequence length="218" mass="24256">MQKQYKTRHARSITDGTTIPLSSSADLPAQLLSVALQKGKRDTQCNPASGQVAAGYRPSSLTWVGRRHRAADVPTVWWSSLRKTGPFRPAAQWTLWRGTAPPVRVYHQCAALSLLVTYPVRLRPHYLHYQITDTQVAGISNTITRPCSLAAASRNFSIGRSRCSWLAVFDSAVSSVLPMVLQTCRHFHGLRQHISCGRYVQGLVIMSNLFLIFIVILS</sequence>
<evidence type="ECO:0000256" key="1">
    <source>
        <dbReference type="SAM" id="Phobius"/>
    </source>
</evidence>